<organism evidence="1 2">
    <name type="scientific">Candidatus Moanibacter tarae</name>
    <dbReference type="NCBI Taxonomy" id="2200854"/>
    <lineage>
        <taxon>Bacteria</taxon>
        <taxon>Pseudomonadati</taxon>
        <taxon>Verrucomicrobiota</taxon>
        <taxon>Opitutia</taxon>
        <taxon>Puniceicoccales</taxon>
        <taxon>Puniceicoccales incertae sedis</taxon>
        <taxon>Candidatus Moanibacter</taxon>
    </lineage>
</organism>
<evidence type="ECO:0000313" key="1">
    <source>
        <dbReference type="EMBL" id="AWT59945.1"/>
    </source>
</evidence>
<protein>
    <submittedName>
        <fullName evidence="1">Uncharacterized protein</fullName>
    </submittedName>
</protein>
<sequence length="29" mass="3239">MSIMLPQVPLTRQGKEHPIGEYGVLILAF</sequence>
<dbReference type="KEGG" id="mtar:DF168_01143"/>
<gene>
    <name evidence="1" type="ORF">DF168_01143</name>
</gene>
<accession>A0A2Z4AEQ1</accession>
<evidence type="ECO:0000313" key="2">
    <source>
        <dbReference type="Proteomes" id="UP000247465"/>
    </source>
</evidence>
<dbReference type="EMBL" id="CP029803">
    <property type="protein sequence ID" value="AWT59945.1"/>
    <property type="molecule type" value="Genomic_DNA"/>
</dbReference>
<name>A0A2Z4AEQ1_9BACT</name>
<dbReference type="Proteomes" id="UP000247465">
    <property type="component" value="Chromosome"/>
</dbReference>
<reference evidence="1 2" key="1">
    <citation type="submission" date="2018-06" db="EMBL/GenBank/DDBJ databases">
        <title>Draft Genome Sequence of a Novel Marine Bacterium Related to the Verrucomicrobia.</title>
        <authorList>
            <person name="Vosseberg J."/>
            <person name="Martijn J."/>
            <person name="Ettema T.J.G."/>
        </authorList>
    </citation>
    <scope>NUCLEOTIDE SEQUENCE [LARGE SCALE GENOMIC DNA]</scope>
    <source>
        <strain evidence="1">TARA_B100001123</strain>
    </source>
</reference>
<dbReference type="AlphaFoldDB" id="A0A2Z4AEQ1"/>
<proteinExistence type="predicted"/>